<gene>
    <name evidence="2" type="ORF">EJC50_15685</name>
</gene>
<name>A0A3S9A5H1_9BACL</name>
<sequence length="140" mass="16023">MKQHQCLTTFLTKRWLYVIAAGAVIVLGLAVRRYSEALPRWIAEHAGDSLWASMIYFGIRFFIYRQSLIAAAVISLCFCFADEFSQLYQADWINQIRDTTLGALILGHGFLVVDLIRYTVGIGAAYSVDRWLLQLKRHSF</sequence>
<keyword evidence="1" id="KW-1133">Transmembrane helix</keyword>
<dbReference type="InterPro" id="IPR021257">
    <property type="entry name" value="DUF2809"/>
</dbReference>
<organism evidence="2 3">
    <name type="scientific">Paenibacillus albus</name>
    <dbReference type="NCBI Taxonomy" id="2495582"/>
    <lineage>
        <taxon>Bacteria</taxon>
        <taxon>Bacillati</taxon>
        <taxon>Bacillota</taxon>
        <taxon>Bacilli</taxon>
        <taxon>Bacillales</taxon>
        <taxon>Paenibacillaceae</taxon>
        <taxon>Paenibacillus</taxon>
    </lineage>
</organism>
<keyword evidence="1" id="KW-0812">Transmembrane</keyword>
<dbReference type="Proteomes" id="UP000272528">
    <property type="component" value="Chromosome"/>
</dbReference>
<dbReference type="OrthoDB" id="5360192at2"/>
<dbReference type="AlphaFoldDB" id="A0A3S9A5H1"/>
<feature type="transmembrane region" description="Helical" evidence="1">
    <location>
        <begin position="101"/>
        <end position="128"/>
    </location>
</feature>
<accession>A0A3S9A5H1</accession>
<feature type="transmembrane region" description="Helical" evidence="1">
    <location>
        <begin position="15"/>
        <end position="31"/>
    </location>
</feature>
<proteinExistence type="predicted"/>
<reference evidence="3" key="1">
    <citation type="submission" date="2018-12" db="EMBL/GenBank/DDBJ databases">
        <title>Genome sequence of Peanibacillus sp.</title>
        <authorList>
            <person name="Subramani G."/>
            <person name="Srinivasan S."/>
            <person name="Kim M.K."/>
        </authorList>
    </citation>
    <scope>NUCLEOTIDE SEQUENCE [LARGE SCALE GENOMIC DNA]</scope>
    <source>
        <strain evidence="3">18JY67-1</strain>
    </source>
</reference>
<feature type="transmembrane region" description="Helical" evidence="1">
    <location>
        <begin position="62"/>
        <end position="81"/>
    </location>
</feature>
<dbReference type="Pfam" id="PF10990">
    <property type="entry name" value="DUF2809"/>
    <property type="match status" value="1"/>
</dbReference>
<dbReference type="RefSeq" id="WP_126016527.1">
    <property type="nucleotide sequence ID" value="NZ_CP034437.1"/>
</dbReference>
<evidence type="ECO:0000256" key="1">
    <source>
        <dbReference type="SAM" id="Phobius"/>
    </source>
</evidence>
<keyword evidence="3" id="KW-1185">Reference proteome</keyword>
<dbReference type="KEGG" id="palb:EJC50_15685"/>
<keyword evidence="1" id="KW-0472">Membrane</keyword>
<evidence type="ECO:0000313" key="2">
    <source>
        <dbReference type="EMBL" id="AZN40951.1"/>
    </source>
</evidence>
<evidence type="ECO:0000313" key="3">
    <source>
        <dbReference type="Proteomes" id="UP000272528"/>
    </source>
</evidence>
<dbReference type="EMBL" id="CP034437">
    <property type="protein sequence ID" value="AZN40951.1"/>
    <property type="molecule type" value="Genomic_DNA"/>
</dbReference>
<protein>
    <submittedName>
        <fullName evidence="2">DUF2809 domain-containing protein</fullName>
    </submittedName>
</protein>